<protein>
    <submittedName>
        <fullName evidence="1">Uncharacterized protein</fullName>
    </submittedName>
</protein>
<name>A0A221SVY3_9DEIO</name>
<evidence type="ECO:0000313" key="1">
    <source>
        <dbReference type="EMBL" id="ASN80771.1"/>
    </source>
</evidence>
<evidence type="ECO:0000313" key="2">
    <source>
        <dbReference type="Proteomes" id="UP000259030"/>
    </source>
</evidence>
<reference evidence="1 2" key="1">
    <citation type="submission" date="2017-05" db="EMBL/GenBank/DDBJ databases">
        <title>The complete genome sequence of Deinococcus ficus isolated from the rhizosphere of the Ficus religiosa L. in Taiwan.</title>
        <authorList>
            <person name="Wu K.-M."/>
            <person name="Liao T.-L."/>
            <person name="Liu Y.-M."/>
            <person name="Young C.-C."/>
            <person name="Tsai S.-F."/>
        </authorList>
    </citation>
    <scope>NUCLEOTIDE SEQUENCE [LARGE SCALE GENOMIC DNA]</scope>
    <source>
        <strain evidence="1 2">CC-FR2-10</strain>
    </source>
</reference>
<dbReference type="Proteomes" id="UP000259030">
    <property type="component" value="Chromosome"/>
</dbReference>
<proteinExistence type="predicted"/>
<dbReference type="AlphaFoldDB" id="A0A221SVY3"/>
<accession>A0A221SVY3</accession>
<dbReference type="KEGG" id="dfc:DFI_06930"/>
<dbReference type="EMBL" id="CP021081">
    <property type="protein sequence ID" value="ASN80771.1"/>
    <property type="molecule type" value="Genomic_DNA"/>
</dbReference>
<organism evidence="1 2">
    <name type="scientific">Deinococcus ficus</name>
    <dbReference type="NCBI Taxonomy" id="317577"/>
    <lineage>
        <taxon>Bacteria</taxon>
        <taxon>Thermotogati</taxon>
        <taxon>Deinococcota</taxon>
        <taxon>Deinococci</taxon>
        <taxon>Deinococcales</taxon>
        <taxon>Deinococcaceae</taxon>
        <taxon>Deinococcus</taxon>
    </lineage>
</organism>
<gene>
    <name evidence="1" type="ORF">DFI_06930</name>
</gene>
<sequence>MEQAAQGEAGTFGAWGAELAGVAVALRFVAELLGSFDTVLKGLDVHVLSLRAGARWAVWSARLHVWCPKGALRGMR</sequence>
<keyword evidence="2" id="KW-1185">Reference proteome</keyword>